<protein>
    <submittedName>
        <fullName evidence="1">Uncharacterized protein</fullName>
    </submittedName>
</protein>
<sequence length="166" mass="19298">MKNYFLLVLLAIFFNCKNTDKNISESIITKEFTDFNQIEPLLNYNKVSDTVLYGNLNFPGFGILHLQKENVDLILFNKITLDSFQNRTYTILDMLAIQNLKQNEFITIGYCEFENEQNENLIAIVDKTYSISIERINAAWQVNTVTRKIESITDLSSIKCVNELYD</sequence>
<keyword evidence="2" id="KW-1185">Reference proteome</keyword>
<dbReference type="RefSeq" id="WP_099645253.1">
    <property type="nucleotide sequence ID" value="NZ_KZ319288.1"/>
</dbReference>
<dbReference type="EMBL" id="NQXA01000002">
    <property type="protein sequence ID" value="PHQ30420.1"/>
    <property type="molecule type" value="Genomic_DNA"/>
</dbReference>
<comment type="caution">
    <text evidence="1">The sequence shown here is derived from an EMBL/GenBank/DDBJ whole genome shotgun (WGS) entry which is preliminary data.</text>
</comment>
<proteinExistence type="predicted"/>
<reference evidence="1 2" key="1">
    <citation type="submission" date="2017-08" db="EMBL/GenBank/DDBJ databases">
        <title>The whole genome shortgun sequences of strain Leeuwenhoekiella nanhaiensis G18 from the South China Sea.</title>
        <authorList>
            <person name="Liu Q."/>
        </authorList>
    </citation>
    <scope>NUCLEOTIDE SEQUENCE [LARGE SCALE GENOMIC DNA]</scope>
    <source>
        <strain evidence="1 2">G18</strain>
    </source>
</reference>
<accession>A0A2G1VUX4</accession>
<name>A0A2G1VUX4_9FLAO</name>
<dbReference type="OrthoDB" id="1439479at2"/>
<evidence type="ECO:0000313" key="2">
    <source>
        <dbReference type="Proteomes" id="UP000229433"/>
    </source>
</evidence>
<evidence type="ECO:0000313" key="1">
    <source>
        <dbReference type="EMBL" id="PHQ30420.1"/>
    </source>
</evidence>
<gene>
    <name evidence="1" type="ORF">CJ305_05530</name>
</gene>
<dbReference type="AlphaFoldDB" id="A0A2G1VUX4"/>
<organism evidence="1 2">
    <name type="scientific">Leeuwenhoekiella nanhaiensis</name>
    <dbReference type="NCBI Taxonomy" id="1655491"/>
    <lineage>
        <taxon>Bacteria</taxon>
        <taxon>Pseudomonadati</taxon>
        <taxon>Bacteroidota</taxon>
        <taxon>Flavobacteriia</taxon>
        <taxon>Flavobacteriales</taxon>
        <taxon>Flavobacteriaceae</taxon>
        <taxon>Leeuwenhoekiella</taxon>
    </lineage>
</organism>
<dbReference type="Proteomes" id="UP000229433">
    <property type="component" value="Unassembled WGS sequence"/>
</dbReference>